<gene>
    <name evidence="3" type="ORF">R5R35_007632</name>
</gene>
<organism evidence="3 4">
    <name type="scientific">Gryllus longicercus</name>
    <dbReference type="NCBI Taxonomy" id="2509291"/>
    <lineage>
        <taxon>Eukaryota</taxon>
        <taxon>Metazoa</taxon>
        <taxon>Ecdysozoa</taxon>
        <taxon>Arthropoda</taxon>
        <taxon>Hexapoda</taxon>
        <taxon>Insecta</taxon>
        <taxon>Pterygota</taxon>
        <taxon>Neoptera</taxon>
        <taxon>Polyneoptera</taxon>
        <taxon>Orthoptera</taxon>
        <taxon>Ensifera</taxon>
        <taxon>Gryllidea</taxon>
        <taxon>Grylloidea</taxon>
        <taxon>Gryllidae</taxon>
        <taxon>Gryllinae</taxon>
        <taxon>Gryllus</taxon>
    </lineage>
</organism>
<feature type="compositionally biased region" description="Basic and acidic residues" evidence="1">
    <location>
        <begin position="389"/>
        <end position="406"/>
    </location>
</feature>
<dbReference type="AlphaFoldDB" id="A0AAN9VA69"/>
<dbReference type="EMBL" id="JAZDUA010000389">
    <property type="protein sequence ID" value="KAK7793307.1"/>
    <property type="molecule type" value="Genomic_DNA"/>
</dbReference>
<feature type="signal peptide" evidence="2">
    <location>
        <begin position="1"/>
        <end position="23"/>
    </location>
</feature>
<keyword evidence="4" id="KW-1185">Reference proteome</keyword>
<feature type="region of interest" description="Disordered" evidence="1">
    <location>
        <begin position="273"/>
        <end position="444"/>
    </location>
</feature>
<feature type="compositionally biased region" description="Low complexity" evidence="1">
    <location>
        <begin position="418"/>
        <end position="428"/>
    </location>
</feature>
<feature type="chain" id="PRO_5043040551" evidence="2">
    <location>
        <begin position="24"/>
        <end position="517"/>
    </location>
</feature>
<evidence type="ECO:0000313" key="3">
    <source>
        <dbReference type="EMBL" id="KAK7793307.1"/>
    </source>
</evidence>
<sequence length="517" mass="54474">MAGRTATRALLLLLLAAPLRATAQEPAAAEVGAGAEAAGPRAGQVLQPTRQSIYAHLAAELQAALGAEEHVRGAFAGAAQGLRETLRESVVPRLQALVDGVVERAEDAWVAADEAGRTLAVKPCVDSAEGDAQQVVKRALEKAEGCVKAVEEEGALRVREAARLLNEIEGASKGLVTALEACIKEEEAKEAQAPDAAPASTSDAAAAAPDAASSPAATAPDATDTRVSAPEAPGQCPKAAGEACTAEKTAAPGDGRPTKCKGCASGCKCKKAAEGESPKDKTREEDVAQGEEITADETKDTQPPKEAAGKYENEQKGKKGKEWKENKVKDGGKEKGKYKKFKDGEPGKEGVRADKRSKNTEPIDNLNSESSSGEGKEKKGKKESKGKKEKSAESAEGRRGRQKRDLLGFNESPEEDIAAPSSQQRPPAAEVPSTATEGASPEERRVIACMRSAALQPLVEQKTRAYQRLQAVLQRTAARQQDAPACVTDHLRKAELKVAAIQQRMASCADRKMREEL</sequence>
<evidence type="ECO:0000256" key="2">
    <source>
        <dbReference type="SAM" id="SignalP"/>
    </source>
</evidence>
<proteinExistence type="predicted"/>
<feature type="compositionally biased region" description="Basic and acidic residues" evidence="1">
    <location>
        <begin position="273"/>
        <end position="286"/>
    </location>
</feature>
<feature type="region of interest" description="Disordered" evidence="1">
    <location>
        <begin position="189"/>
        <end position="238"/>
    </location>
</feature>
<evidence type="ECO:0000256" key="1">
    <source>
        <dbReference type="SAM" id="MobiDB-lite"/>
    </source>
</evidence>
<evidence type="ECO:0000313" key="4">
    <source>
        <dbReference type="Proteomes" id="UP001378592"/>
    </source>
</evidence>
<comment type="caution">
    <text evidence="3">The sequence shown here is derived from an EMBL/GenBank/DDBJ whole genome shotgun (WGS) entry which is preliminary data.</text>
</comment>
<protein>
    <submittedName>
        <fullName evidence="3">Uncharacterized protein</fullName>
    </submittedName>
</protein>
<keyword evidence="2" id="KW-0732">Signal</keyword>
<feature type="compositionally biased region" description="Basic and acidic residues" evidence="1">
    <location>
        <begin position="296"/>
        <end position="361"/>
    </location>
</feature>
<name>A0AAN9VA69_9ORTH</name>
<feature type="compositionally biased region" description="Basic residues" evidence="1">
    <location>
        <begin position="378"/>
        <end position="388"/>
    </location>
</feature>
<accession>A0AAN9VA69</accession>
<feature type="compositionally biased region" description="Low complexity" evidence="1">
    <location>
        <begin position="193"/>
        <end position="222"/>
    </location>
</feature>
<reference evidence="3 4" key="1">
    <citation type="submission" date="2024-03" db="EMBL/GenBank/DDBJ databases">
        <title>The genome assembly and annotation of the cricket Gryllus longicercus Weissman &amp; Gray.</title>
        <authorList>
            <person name="Szrajer S."/>
            <person name="Gray D."/>
            <person name="Ylla G."/>
        </authorList>
    </citation>
    <scope>NUCLEOTIDE SEQUENCE [LARGE SCALE GENOMIC DNA]</scope>
    <source>
        <strain evidence="3">DAG 2021-001</strain>
        <tissue evidence="3">Whole body minus gut</tissue>
    </source>
</reference>
<dbReference type="Proteomes" id="UP001378592">
    <property type="component" value="Unassembled WGS sequence"/>
</dbReference>